<dbReference type="Gene3D" id="1.20.120.1070">
    <property type="entry name" value="Translation initiation factor eIF-2B, N-terminal domain"/>
    <property type="match status" value="1"/>
</dbReference>
<dbReference type="Proteomes" id="UP000636800">
    <property type="component" value="Chromosome 5"/>
</dbReference>
<keyword evidence="4" id="KW-1185">Reference proteome</keyword>
<evidence type="ECO:0000256" key="1">
    <source>
        <dbReference type="ARBA" id="ARBA00007251"/>
    </source>
</evidence>
<dbReference type="GO" id="GO:0003743">
    <property type="term" value="F:translation initiation factor activity"/>
    <property type="evidence" value="ECO:0007669"/>
    <property type="project" value="TreeGrafter"/>
</dbReference>
<comment type="caution">
    <text evidence="3">The sequence shown here is derived from an EMBL/GenBank/DDBJ whole genome shotgun (WGS) entry which is preliminary data.</text>
</comment>
<protein>
    <submittedName>
        <fullName evidence="3">Uncharacterized protein</fullName>
    </submittedName>
</protein>
<dbReference type="GO" id="GO:0005085">
    <property type="term" value="F:guanyl-nucleotide exchange factor activity"/>
    <property type="evidence" value="ECO:0007669"/>
    <property type="project" value="TreeGrafter"/>
</dbReference>
<dbReference type="PANTHER" id="PTHR45860">
    <property type="entry name" value="TRANSLATION INITIATION FACTOR EIF-2B SUBUNIT ALPHA"/>
    <property type="match status" value="1"/>
</dbReference>
<evidence type="ECO:0000256" key="2">
    <source>
        <dbReference type="SAM" id="MobiDB-lite"/>
    </source>
</evidence>
<dbReference type="AlphaFoldDB" id="A0A835R6D0"/>
<evidence type="ECO:0000313" key="3">
    <source>
        <dbReference type="EMBL" id="KAG0480192.1"/>
    </source>
</evidence>
<feature type="region of interest" description="Disordered" evidence="2">
    <location>
        <begin position="77"/>
        <end position="98"/>
    </location>
</feature>
<name>A0A835R6D0_VANPL</name>
<comment type="similarity">
    <text evidence="1">Belongs to the eIF-2B alpha/beta/delta subunits family.</text>
</comment>
<accession>A0A835R6D0</accession>
<dbReference type="EMBL" id="JADCNL010000005">
    <property type="protein sequence ID" value="KAG0480192.1"/>
    <property type="molecule type" value="Genomic_DNA"/>
</dbReference>
<dbReference type="GO" id="GO:0005851">
    <property type="term" value="C:eukaryotic translation initiation factor 2B complex"/>
    <property type="evidence" value="ECO:0007669"/>
    <property type="project" value="TreeGrafter"/>
</dbReference>
<organism evidence="3 4">
    <name type="scientific">Vanilla planifolia</name>
    <name type="common">Vanilla</name>
    <dbReference type="NCBI Taxonomy" id="51239"/>
    <lineage>
        <taxon>Eukaryota</taxon>
        <taxon>Viridiplantae</taxon>
        <taxon>Streptophyta</taxon>
        <taxon>Embryophyta</taxon>
        <taxon>Tracheophyta</taxon>
        <taxon>Spermatophyta</taxon>
        <taxon>Magnoliopsida</taxon>
        <taxon>Liliopsida</taxon>
        <taxon>Asparagales</taxon>
        <taxon>Orchidaceae</taxon>
        <taxon>Vanilloideae</taxon>
        <taxon>Vanilleae</taxon>
        <taxon>Vanilla</taxon>
    </lineage>
</organism>
<reference evidence="3 4" key="1">
    <citation type="journal article" date="2020" name="Nat. Food">
        <title>A phased Vanilla planifolia genome enables genetic improvement of flavour and production.</title>
        <authorList>
            <person name="Hasing T."/>
            <person name="Tang H."/>
            <person name="Brym M."/>
            <person name="Khazi F."/>
            <person name="Huang T."/>
            <person name="Chambers A.H."/>
        </authorList>
    </citation>
    <scope>NUCLEOTIDE SEQUENCE [LARGE SCALE GENOMIC DNA]</scope>
    <source>
        <tissue evidence="3">Leaf</tissue>
    </source>
</reference>
<sequence>MWRRSASFVLDKRQQGHPSPPRLQSYLSSDVMEPNALQNPNPDSNHGVSAYYQTRAEHHAVVTSDWLAQAQAAATRDGTQTDISSRVSSGDRNRPVGAGKPFNVIDEFNYWRKKPDLAEAVAAIMALAAFIRSSEAATMMELEIELKKASDALKVTEWAMRSLRLTPPAGGEAAAAALLPSEHWSRLRWGRSTDDARAVSGEPIQWRRLESLSCPSPGWLEIVARLAPRFVWPRGISLDATFYRKLK</sequence>
<proteinExistence type="inferred from homology"/>
<dbReference type="PANTHER" id="PTHR45860:SF1">
    <property type="entry name" value="TRANSLATION INITIATION FACTOR EIF-2B SUBUNIT ALPHA"/>
    <property type="match status" value="1"/>
</dbReference>
<feature type="compositionally biased region" description="Polar residues" evidence="2">
    <location>
        <begin position="77"/>
        <end position="88"/>
    </location>
</feature>
<dbReference type="InterPro" id="IPR042528">
    <property type="entry name" value="elF-2B_alpha_N"/>
</dbReference>
<feature type="region of interest" description="Disordered" evidence="2">
    <location>
        <begin position="1"/>
        <end position="23"/>
    </location>
</feature>
<dbReference type="InterPro" id="IPR051501">
    <property type="entry name" value="eIF2B_alpha/beta/delta"/>
</dbReference>
<evidence type="ECO:0000313" key="4">
    <source>
        <dbReference type="Proteomes" id="UP000636800"/>
    </source>
</evidence>
<gene>
    <name evidence="3" type="ORF">HPP92_011050</name>
</gene>